<gene>
    <name evidence="2" type="ORF">SVUK_LOCUS14180</name>
</gene>
<dbReference type="OrthoDB" id="1926781at2759"/>
<evidence type="ECO:0008006" key="4">
    <source>
        <dbReference type="Google" id="ProtNLM"/>
    </source>
</evidence>
<feature type="signal peptide" evidence="1">
    <location>
        <begin position="1"/>
        <end position="23"/>
    </location>
</feature>
<feature type="chain" id="PRO_5018162881" description="Translocon-associated protein subunit alpha" evidence="1">
    <location>
        <begin position="24"/>
        <end position="92"/>
    </location>
</feature>
<sequence>MLSRTLLLALLGTLTIPAVLVHAEDTVDGEVTEDQDIAKTEDDELAVTSSSDAVVSFIFTQPADANTVKGSAHHFCFSQSCECSFIRLSLFF</sequence>
<reference evidence="2 3" key="1">
    <citation type="submission" date="2018-11" db="EMBL/GenBank/DDBJ databases">
        <authorList>
            <consortium name="Pathogen Informatics"/>
        </authorList>
    </citation>
    <scope>NUCLEOTIDE SEQUENCE [LARGE SCALE GENOMIC DNA]</scope>
</reference>
<dbReference type="AlphaFoldDB" id="A0A3P7LIS5"/>
<keyword evidence="1" id="KW-0732">Signal</keyword>
<protein>
    <recommendedName>
        <fullName evidence="4">Translocon-associated protein subunit alpha</fullName>
    </recommendedName>
</protein>
<evidence type="ECO:0000313" key="2">
    <source>
        <dbReference type="EMBL" id="VDM79182.1"/>
    </source>
</evidence>
<name>A0A3P7LIS5_STRVU</name>
<dbReference type="EMBL" id="UYYB01104237">
    <property type="protein sequence ID" value="VDM79182.1"/>
    <property type="molecule type" value="Genomic_DNA"/>
</dbReference>
<proteinExistence type="predicted"/>
<dbReference type="Proteomes" id="UP000270094">
    <property type="component" value="Unassembled WGS sequence"/>
</dbReference>
<evidence type="ECO:0000256" key="1">
    <source>
        <dbReference type="SAM" id="SignalP"/>
    </source>
</evidence>
<evidence type="ECO:0000313" key="3">
    <source>
        <dbReference type="Proteomes" id="UP000270094"/>
    </source>
</evidence>
<accession>A0A3P7LIS5</accession>
<keyword evidence="3" id="KW-1185">Reference proteome</keyword>
<organism evidence="2 3">
    <name type="scientific">Strongylus vulgaris</name>
    <name type="common">Blood worm</name>
    <dbReference type="NCBI Taxonomy" id="40348"/>
    <lineage>
        <taxon>Eukaryota</taxon>
        <taxon>Metazoa</taxon>
        <taxon>Ecdysozoa</taxon>
        <taxon>Nematoda</taxon>
        <taxon>Chromadorea</taxon>
        <taxon>Rhabditida</taxon>
        <taxon>Rhabditina</taxon>
        <taxon>Rhabditomorpha</taxon>
        <taxon>Strongyloidea</taxon>
        <taxon>Strongylidae</taxon>
        <taxon>Strongylus</taxon>
    </lineage>
</organism>